<keyword evidence="1" id="KW-1133">Transmembrane helix</keyword>
<keyword evidence="2" id="KW-0732">Signal</keyword>
<feature type="non-terminal residue" evidence="3">
    <location>
        <position position="1"/>
    </location>
</feature>
<comment type="caution">
    <text evidence="3">The sequence shown here is derived from an EMBL/GenBank/DDBJ whole genome shotgun (WGS) entry which is preliminary data.</text>
</comment>
<dbReference type="EMBL" id="BTRK01000006">
    <property type="protein sequence ID" value="GMR58150.1"/>
    <property type="molecule type" value="Genomic_DNA"/>
</dbReference>
<reference evidence="4" key="1">
    <citation type="submission" date="2022-10" db="EMBL/GenBank/DDBJ databases">
        <title>Genome assembly of Pristionchus species.</title>
        <authorList>
            <person name="Yoshida K."/>
            <person name="Sommer R.J."/>
        </authorList>
    </citation>
    <scope>NUCLEOTIDE SEQUENCE [LARGE SCALE GENOMIC DNA]</scope>
    <source>
        <strain evidence="4">RS5460</strain>
    </source>
</reference>
<dbReference type="PANTHER" id="PTHR34149:SF2">
    <property type="entry name" value="PROTEIN CBG11905"/>
    <property type="match status" value="1"/>
</dbReference>
<keyword evidence="1" id="KW-0812">Transmembrane</keyword>
<feature type="transmembrane region" description="Helical" evidence="1">
    <location>
        <begin position="79"/>
        <end position="100"/>
    </location>
</feature>
<gene>
    <name evidence="3" type="ORF">PMAYCL1PPCAC_28345</name>
</gene>
<accession>A0AAN5D9N0</accession>
<feature type="signal peptide" evidence="2">
    <location>
        <begin position="1"/>
        <end position="22"/>
    </location>
</feature>
<keyword evidence="4" id="KW-1185">Reference proteome</keyword>
<dbReference type="AlphaFoldDB" id="A0AAN5D9N0"/>
<dbReference type="Pfam" id="PF10853">
    <property type="entry name" value="DUF2650"/>
    <property type="match status" value="1"/>
</dbReference>
<dbReference type="InterPro" id="IPR022559">
    <property type="entry name" value="SUP-1-like"/>
</dbReference>
<evidence type="ECO:0000313" key="4">
    <source>
        <dbReference type="Proteomes" id="UP001328107"/>
    </source>
</evidence>
<keyword evidence="1" id="KW-0472">Membrane</keyword>
<sequence length="102" mass="11590">LQYHMSRLSIVTILSIVAFVSADYNVIEGILKLQPFILKSSQHCPVPLIGHACPKGDELTYFKCCGELNKDCCETFQDWVFVLFAFFLVLFLIAFCICCVRC</sequence>
<feature type="chain" id="PRO_5042964477" evidence="2">
    <location>
        <begin position="23"/>
        <end position="102"/>
    </location>
</feature>
<feature type="non-terminal residue" evidence="3">
    <location>
        <position position="102"/>
    </location>
</feature>
<evidence type="ECO:0000313" key="3">
    <source>
        <dbReference type="EMBL" id="GMR58150.1"/>
    </source>
</evidence>
<name>A0AAN5D9N0_9BILA</name>
<dbReference type="PANTHER" id="PTHR34149">
    <property type="entry name" value="PROTEIN CBG11905-RELATED"/>
    <property type="match status" value="1"/>
</dbReference>
<evidence type="ECO:0000256" key="2">
    <source>
        <dbReference type="SAM" id="SignalP"/>
    </source>
</evidence>
<organism evidence="3 4">
    <name type="scientific">Pristionchus mayeri</name>
    <dbReference type="NCBI Taxonomy" id="1317129"/>
    <lineage>
        <taxon>Eukaryota</taxon>
        <taxon>Metazoa</taxon>
        <taxon>Ecdysozoa</taxon>
        <taxon>Nematoda</taxon>
        <taxon>Chromadorea</taxon>
        <taxon>Rhabditida</taxon>
        <taxon>Rhabditina</taxon>
        <taxon>Diplogasteromorpha</taxon>
        <taxon>Diplogasteroidea</taxon>
        <taxon>Neodiplogasteridae</taxon>
        <taxon>Pristionchus</taxon>
    </lineage>
</organism>
<evidence type="ECO:0000256" key="1">
    <source>
        <dbReference type="SAM" id="Phobius"/>
    </source>
</evidence>
<protein>
    <submittedName>
        <fullName evidence="3">Uncharacterized protein</fullName>
    </submittedName>
</protein>
<proteinExistence type="predicted"/>
<dbReference type="Proteomes" id="UP001328107">
    <property type="component" value="Unassembled WGS sequence"/>
</dbReference>